<organism evidence="2 3">
    <name type="scientific">Yinghuangia soli</name>
    <dbReference type="NCBI Taxonomy" id="2908204"/>
    <lineage>
        <taxon>Bacteria</taxon>
        <taxon>Bacillati</taxon>
        <taxon>Actinomycetota</taxon>
        <taxon>Actinomycetes</taxon>
        <taxon>Kitasatosporales</taxon>
        <taxon>Streptomycetaceae</taxon>
        <taxon>Yinghuangia</taxon>
    </lineage>
</organism>
<gene>
    <name evidence="2" type="ORF">LZ495_23985</name>
</gene>
<dbReference type="InterPro" id="IPR018644">
    <property type="entry name" value="DUF2071"/>
</dbReference>
<keyword evidence="3" id="KW-1185">Reference proteome</keyword>
<name>A0AA41U0Y5_9ACTN</name>
<reference evidence="2" key="1">
    <citation type="submission" date="2022-01" db="EMBL/GenBank/DDBJ databases">
        <title>Genome-Based Taxonomic Classification of the Phylum Actinobacteria.</title>
        <authorList>
            <person name="Gao Y."/>
        </authorList>
    </citation>
    <scope>NUCLEOTIDE SEQUENCE</scope>
    <source>
        <strain evidence="2">KLBMP 8922</strain>
    </source>
</reference>
<dbReference type="PANTHER" id="PTHR39186:SF1">
    <property type="entry name" value="DUF2071 DOMAIN-CONTAINING PROTEIN"/>
    <property type="match status" value="1"/>
</dbReference>
<accession>A0AA41U0Y5</accession>
<protein>
    <submittedName>
        <fullName evidence="2">DUF2071 domain-containing protein</fullName>
    </submittedName>
</protein>
<dbReference type="Pfam" id="PF09844">
    <property type="entry name" value="DUF2071"/>
    <property type="match status" value="1"/>
</dbReference>
<dbReference type="InterPro" id="IPR023375">
    <property type="entry name" value="ADC_dom_sf"/>
</dbReference>
<dbReference type="RefSeq" id="WP_235054928.1">
    <property type="nucleotide sequence ID" value="NZ_JAKFHA010000015.1"/>
</dbReference>
<sequence>MDTGRVNADLTRAARLLHPTGRAASAAEAARTGAGGGRSADPVPPEPVTRTAPRPVGPVILTQGWRDLAFLHWPADPAAVAPLLPPGTEPDLFDGTTYVGLVPFRMERVGIGRGPAVPYLGTFAETNVRLYSVDRAGRRGVVFRSLEAARLIPTLAARLLFALPYQWAAMTLTRHGTPTDPQLRYATRRHRPGRAGTGGTVHIRIRGRITDPDPLTDFLTARWGLHVHWHGRTLYLPNTHPRWPLHHADLLHHDTNLIPAAGLPAPGGPPVSVLYSPGVKAQFGPPQRCP</sequence>
<feature type="region of interest" description="Disordered" evidence="1">
    <location>
        <begin position="18"/>
        <end position="55"/>
    </location>
</feature>
<evidence type="ECO:0000313" key="3">
    <source>
        <dbReference type="Proteomes" id="UP001165378"/>
    </source>
</evidence>
<dbReference type="Gene3D" id="2.40.400.10">
    <property type="entry name" value="Acetoacetate decarboxylase-like"/>
    <property type="match status" value="1"/>
</dbReference>
<comment type="caution">
    <text evidence="2">The sequence shown here is derived from an EMBL/GenBank/DDBJ whole genome shotgun (WGS) entry which is preliminary data.</text>
</comment>
<dbReference type="EMBL" id="JAKFHA010000015">
    <property type="protein sequence ID" value="MCF2530263.1"/>
    <property type="molecule type" value="Genomic_DNA"/>
</dbReference>
<feature type="compositionally biased region" description="Low complexity" evidence="1">
    <location>
        <begin position="20"/>
        <end position="32"/>
    </location>
</feature>
<dbReference type="Proteomes" id="UP001165378">
    <property type="component" value="Unassembled WGS sequence"/>
</dbReference>
<evidence type="ECO:0000256" key="1">
    <source>
        <dbReference type="SAM" id="MobiDB-lite"/>
    </source>
</evidence>
<dbReference type="AlphaFoldDB" id="A0AA41U0Y5"/>
<evidence type="ECO:0000313" key="2">
    <source>
        <dbReference type="EMBL" id="MCF2530263.1"/>
    </source>
</evidence>
<proteinExistence type="predicted"/>
<dbReference type="PANTHER" id="PTHR39186">
    <property type="entry name" value="DUF2071 FAMILY PROTEIN"/>
    <property type="match status" value="1"/>
</dbReference>
<dbReference type="SUPFAM" id="SSF160104">
    <property type="entry name" value="Acetoacetate decarboxylase-like"/>
    <property type="match status" value="1"/>
</dbReference>